<name>A0AAE4CC82_9ACTN</name>
<dbReference type="Pfam" id="PF00196">
    <property type="entry name" value="GerE"/>
    <property type="match status" value="1"/>
</dbReference>
<gene>
    <name evidence="5" type="ORF">J2S41_003063</name>
</gene>
<dbReference type="GO" id="GO:0003677">
    <property type="term" value="F:DNA binding"/>
    <property type="evidence" value="ECO:0007669"/>
    <property type="project" value="UniProtKB-KW"/>
</dbReference>
<evidence type="ECO:0000256" key="1">
    <source>
        <dbReference type="ARBA" id="ARBA00022741"/>
    </source>
</evidence>
<dbReference type="GO" id="GO:0006355">
    <property type="term" value="P:regulation of DNA-templated transcription"/>
    <property type="evidence" value="ECO:0007669"/>
    <property type="project" value="InterPro"/>
</dbReference>
<dbReference type="InterPro" id="IPR016032">
    <property type="entry name" value="Sig_transdc_resp-reg_C-effctor"/>
</dbReference>
<comment type="caution">
    <text evidence="5">The sequence shown here is derived from an EMBL/GenBank/DDBJ whole genome shotgun (WGS) entry which is preliminary data.</text>
</comment>
<keyword evidence="6" id="KW-1185">Reference proteome</keyword>
<evidence type="ECO:0000256" key="2">
    <source>
        <dbReference type="ARBA" id="ARBA00022840"/>
    </source>
</evidence>
<dbReference type="PROSITE" id="PS00622">
    <property type="entry name" value="HTH_LUXR_1"/>
    <property type="match status" value="1"/>
</dbReference>
<dbReference type="PROSITE" id="PS50043">
    <property type="entry name" value="HTH_LUXR_2"/>
    <property type="match status" value="1"/>
</dbReference>
<dbReference type="SUPFAM" id="SSF46894">
    <property type="entry name" value="C-terminal effector domain of the bipartite response regulators"/>
    <property type="match status" value="1"/>
</dbReference>
<keyword evidence="1" id="KW-0547">Nucleotide-binding</keyword>
<evidence type="ECO:0000313" key="6">
    <source>
        <dbReference type="Proteomes" id="UP001183643"/>
    </source>
</evidence>
<dbReference type="PANTHER" id="PTHR16305:SF35">
    <property type="entry name" value="TRANSCRIPTIONAL ACTIVATOR DOMAIN"/>
    <property type="match status" value="1"/>
</dbReference>
<evidence type="ECO:0000313" key="5">
    <source>
        <dbReference type="EMBL" id="MDR7276285.1"/>
    </source>
</evidence>
<dbReference type="Gene3D" id="3.40.50.300">
    <property type="entry name" value="P-loop containing nucleotide triphosphate hydrolases"/>
    <property type="match status" value="1"/>
</dbReference>
<dbReference type="PRINTS" id="PR00038">
    <property type="entry name" value="HTHLUXR"/>
</dbReference>
<dbReference type="InterPro" id="IPR036388">
    <property type="entry name" value="WH-like_DNA-bd_sf"/>
</dbReference>
<dbReference type="Pfam" id="PF13191">
    <property type="entry name" value="AAA_16"/>
    <property type="match status" value="1"/>
</dbReference>
<feature type="domain" description="HTH luxR-type" evidence="4">
    <location>
        <begin position="844"/>
        <end position="909"/>
    </location>
</feature>
<reference evidence="5" key="1">
    <citation type="submission" date="2023-07" db="EMBL/GenBank/DDBJ databases">
        <title>Sequencing the genomes of 1000 actinobacteria strains.</title>
        <authorList>
            <person name="Klenk H.-P."/>
        </authorList>
    </citation>
    <scope>NUCLEOTIDE SEQUENCE</scope>
    <source>
        <strain evidence="5">DSM 44707</strain>
    </source>
</reference>
<dbReference type="GO" id="GO:0005524">
    <property type="term" value="F:ATP binding"/>
    <property type="evidence" value="ECO:0007669"/>
    <property type="project" value="UniProtKB-KW"/>
</dbReference>
<dbReference type="GO" id="GO:0005737">
    <property type="term" value="C:cytoplasm"/>
    <property type="evidence" value="ECO:0007669"/>
    <property type="project" value="TreeGrafter"/>
</dbReference>
<dbReference type="AlphaFoldDB" id="A0AAE4CC82"/>
<evidence type="ECO:0000259" key="4">
    <source>
        <dbReference type="PROSITE" id="PS50043"/>
    </source>
</evidence>
<dbReference type="SUPFAM" id="SSF52540">
    <property type="entry name" value="P-loop containing nucleoside triphosphate hydrolases"/>
    <property type="match status" value="1"/>
</dbReference>
<protein>
    <submittedName>
        <fullName evidence="5">DNA-binding CsgD family transcriptional regulator</fullName>
    </submittedName>
</protein>
<accession>A0AAE4CC82</accession>
<keyword evidence="2" id="KW-0067">ATP-binding</keyword>
<keyword evidence="5" id="KW-0238">DNA-binding</keyword>
<dbReference type="RefSeq" id="WP_310368308.1">
    <property type="nucleotide sequence ID" value="NZ_JAVDYB010000001.1"/>
</dbReference>
<dbReference type="Gene3D" id="1.10.10.10">
    <property type="entry name" value="Winged helix-like DNA-binding domain superfamily/Winged helix DNA-binding domain"/>
    <property type="match status" value="1"/>
</dbReference>
<dbReference type="Proteomes" id="UP001183643">
    <property type="component" value="Unassembled WGS sequence"/>
</dbReference>
<dbReference type="EMBL" id="JAVDYB010000001">
    <property type="protein sequence ID" value="MDR7276285.1"/>
    <property type="molecule type" value="Genomic_DNA"/>
</dbReference>
<dbReference type="InterPro" id="IPR041664">
    <property type="entry name" value="AAA_16"/>
</dbReference>
<proteinExistence type="predicted"/>
<dbReference type="InterPro" id="IPR000792">
    <property type="entry name" value="Tscrpt_reg_LuxR_C"/>
</dbReference>
<sequence length="917" mass="95655">MPSVESRTTGLVGRRAERERIDAVVAGARDGRGGALVLRGEPGIGKTTLLDHAQRAAGAFRVVRVSGSQFEAELPFAALHAMCAPLLGALDAIPEAHRDAVRAAFGEAETAPGLFRVGLGVLHLLGHAARETPLLLIADDAQWLDAASARVLAFVARRIGAEPIAVVAATRGPGPAGLLDDLPALEVRGLSDAEARALLAAPGHGPLDGQVRDRLVAEARGNPLALLTLPRAGGFGTPDAPLPHRIEEGYRARLDGLGADARMLLTVAGADPTGDPGVLWPAATLLGLDLAAAGADASRTGLVTFATRIRFCHPLARSAVYRAAAPAARRAAHRAIAEVTDPVSGRDRRAWHRAHACAGPDDEVAAELERCADRARSRGGIAAAAAFLERAAAMSLDPAVRTARTLAAVEAHLDAGATDAADALLSTVDTTDPAEARAAADDADGADDAHPAETRRLARVDQLRGRIAFLRHADLNGPGLMLRAARRLAPVDAAAARECRLDALDMALVVGRPAGMVDAVLRDSTTTTPHPTDLLDVLHALTHPDPAGRTRAAHLLRAAGTATWLRHPALAVELAAELWDIPTHTAIIDRLLTAGRESGAAHLLRLALAQRAGVAALSGDPGGAMDAIAEEEAIADATGAPPVLYPRLFLAAVRGRPAEAAELFRTAARLSATGHLVANELLAAAILANGTADYPAALAAARDAVARDDLFIAGAALPELVEAAVRTGEHRAAAEALDALTARATAYGTPTLLGIAAYSRGLVTGAEEHYLEAISLLDPVELRIYPARARLLYGEWLRRAGRRRDCREQLRAAHDVFAAADAEGFAARAAAELRATGERVSARSASIYDSLTVQEVSIARLVATGATNAEVATTLVISPRTVETHLRRIFRKLDLTSRRQLRSHPELAASSASHGTG</sequence>
<feature type="region of interest" description="Disordered" evidence="3">
    <location>
        <begin position="434"/>
        <end position="453"/>
    </location>
</feature>
<organism evidence="5 6">
    <name type="scientific">Catenuloplanes atrovinosus</name>
    <dbReference type="NCBI Taxonomy" id="137266"/>
    <lineage>
        <taxon>Bacteria</taxon>
        <taxon>Bacillati</taxon>
        <taxon>Actinomycetota</taxon>
        <taxon>Actinomycetes</taxon>
        <taxon>Micromonosporales</taxon>
        <taxon>Micromonosporaceae</taxon>
        <taxon>Catenuloplanes</taxon>
    </lineage>
</organism>
<dbReference type="SMART" id="SM00421">
    <property type="entry name" value="HTH_LUXR"/>
    <property type="match status" value="1"/>
</dbReference>
<dbReference type="PANTHER" id="PTHR16305">
    <property type="entry name" value="TESTICULAR SOLUBLE ADENYLYL CYCLASE"/>
    <property type="match status" value="1"/>
</dbReference>
<dbReference type="InterPro" id="IPR027417">
    <property type="entry name" value="P-loop_NTPase"/>
</dbReference>
<dbReference type="GO" id="GO:0004016">
    <property type="term" value="F:adenylate cyclase activity"/>
    <property type="evidence" value="ECO:0007669"/>
    <property type="project" value="TreeGrafter"/>
</dbReference>
<dbReference type="CDD" id="cd06170">
    <property type="entry name" value="LuxR_C_like"/>
    <property type="match status" value="1"/>
</dbReference>
<evidence type="ECO:0000256" key="3">
    <source>
        <dbReference type="SAM" id="MobiDB-lite"/>
    </source>
</evidence>